<dbReference type="Proteomes" id="UP000325313">
    <property type="component" value="Unassembled WGS sequence"/>
</dbReference>
<proteinExistence type="predicted"/>
<feature type="compositionally biased region" description="Polar residues" evidence="1">
    <location>
        <begin position="96"/>
        <end position="120"/>
    </location>
</feature>
<feature type="compositionally biased region" description="Acidic residues" evidence="1">
    <location>
        <begin position="1310"/>
        <end position="1329"/>
    </location>
</feature>
<feature type="compositionally biased region" description="Basic and acidic residues" evidence="1">
    <location>
        <begin position="742"/>
        <end position="754"/>
    </location>
</feature>
<feature type="region of interest" description="Disordered" evidence="1">
    <location>
        <begin position="1291"/>
        <end position="1419"/>
    </location>
</feature>
<evidence type="ECO:0000313" key="2">
    <source>
        <dbReference type="EMBL" id="KAA1137377.1"/>
    </source>
</evidence>
<feature type="compositionally biased region" description="Low complexity" evidence="1">
    <location>
        <begin position="575"/>
        <end position="586"/>
    </location>
</feature>
<organism evidence="2 3">
    <name type="scientific">Puccinia graminis f. sp. tritici</name>
    <dbReference type="NCBI Taxonomy" id="56615"/>
    <lineage>
        <taxon>Eukaryota</taxon>
        <taxon>Fungi</taxon>
        <taxon>Dikarya</taxon>
        <taxon>Basidiomycota</taxon>
        <taxon>Pucciniomycotina</taxon>
        <taxon>Pucciniomycetes</taxon>
        <taxon>Pucciniales</taxon>
        <taxon>Pucciniaceae</taxon>
        <taxon>Puccinia</taxon>
    </lineage>
</organism>
<feature type="compositionally biased region" description="Acidic residues" evidence="1">
    <location>
        <begin position="1368"/>
        <end position="1384"/>
    </location>
</feature>
<name>A0A5B0SHV6_PUCGR</name>
<feature type="compositionally biased region" description="Basic and acidic residues" evidence="1">
    <location>
        <begin position="773"/>
        <end position="795"/>
    </location>
</feature>
<feature type="compositionally biased region" description="Polar residues" evidence="1">
    <location>
        <begin position="288"/>
        <end position="299"/>
    </location>
</feature>
<dbReference type="PANTHER" id="PTHR48193:SF2">
    <property type="entry name" value="ZINC METALLOPROTEASE ZMPB"/>
    <property type="match status" value="1"/>
</dbReference>
<accession>A0A5B0SHV6</accession>
<feature type="region of interest" description="Disordered" evidence="1">
    <location>
        <begin position="59"/>
        <end position="136"/>
    </location>
</feature>
<evidence type="ECO:0000313" key="3">
    <source>
        <dbReference type="Proteomes" id="UP000325313"/>
    </source>
</evidence>
<feature type="region of interest" description="Disordered" evidence="1">
    <location>
        <begin position="1"/>
        <end position="31"/>
    </location>
</feature>
<reference evidence="2 3" key="1">
    <citation type="submission" date="2019-05" db="EMBL/GenBank/DDBJ databases">
        <title>Emergence of the Ug99 lineage of the wheat stem rust pathogen through somatic hybridization.</title>
        <authorList>
            <person name="Li F."/>
            <person name="Upadhyaya N.M."/>
            <person name="Sperschneider J."/>
            <person name="Matny O."/>
            <person name="Nguyen-Phuc H."/>
            <person name="Mago R."/>
            <person name="Raley C."/>
            <person name="Miller M.E."/>
            <person name="Silverstein K.A.T."/>
            <person name="Henningsen E."/>
            <person name="Hirsch C.D."/>
            <person name="Visser B."/>
            <person name="Pretorius Z.A."/>
            <person name="Steffenson B.J."/>
            <person name="Schwessinger B."/>
            <person name="Dodds P.N."/>
            <person name="Figueroa M."/>
        </authorList>
    </citation>
    <scope>NUCLEOTIDE SEQUENCE [LARGE SCALE GENOMIC DNA]</scope>
    <source>
        <strain evidence="2 3">Ug99</strain>
    </source>
</reference>
<dbReference type="InterPro" id="IPR053094">
    <property type="entry name" value="Zinc_metalloprotease_ZmpB"/>
</dbReference>
<feature type="compositionally biased region" description="Low complexity" evidence="1">
    <location>
        <begin position="1342"/>
        <end position="1359"/>
    </location>
</feature>
<dbReference type="PANTHER" id="PTHR48193">
    <property type="entry name" value="ZINC METALLOPROTEASE ZMPB-RELATED"/>
    <property type="match status" value="1"/>
</dbReference>
<dbReference type="EMBL" id="VDEP01000009">
    <property type="protein sequence ID" value="KAA1137377.1"/>
    <property type="molecule type" value="Genomic_DNA"/>
</dbReference>
<feature type="compositionally biased region" description="Polar residues" evidence="1">
    <location>
        <begin position="623"/>
        <end position="634"/>
    </location>
</feature>
<comment type="caution">
    <text evidence="2">The sequence shown here is derived from an EMBL/GenBank/DDBJ whole genome shotgun (WGS) entry which is preliminary data.</text>
</comment>
<feature type="compositionally biased region" description="Basic and acidic residues" evidence="1">
    <location>
        <begin position="65"/>
        <end position="75"/>
    </location>
</feature>
<gene>
    <name evidence="2" type="primary">GET3_58</name>
    <name evidence="2" type="ORF">PGTUg99_021910</name>
</gene>
<feature type="region of interest" description="Disordered" evidence="1">
    <location>
        <begin position="386"/>
        <end position="413"/>
    </location>
</feature>
<sequence length="1419" mass="153610">MRNQAAGLGVAHKTKPKPKDSEPVPAASDWATVPMKRLPKAASRALDPILPKIVQKTGRVIPTADDFRKTERDGAELDPALSDVDNGSAEDDEVSDSLTARGNGLTKQKGTVNKPTTISASDRKASGSAKAKSTPKVVIQKLVDGRVRRPDSVGGQPKAGQGLNAKLIAEALARHEAATSGVDSPENMIAVGNGELMTLDECRSFLHRFPSLTPGGGASPARAPSTGPSKGPEAARSTSSPVIPPPGKTADRLPEFPSIHRPLKDPKPFLIGQTLGDLTPLHKGMMTRTPSTTSSINNAMLPNLGTASLDQLKSMRRICMKTKDMLSTSVSEIRAEELHLMAPGAYGFQDRHLRLMTRYCSQLDSKIAEAEKAGVSDSIEVIDLTMDDADDNQASTSTKRPSRPTDGSAFDDSPVLAKKSRISRKFVPNLPPYSFRDIPDRDLLAGIAPRFPVNRQPSISEFTSQFHAPLTLPNIPKRPGGGTDVSSGLTPLNQSNNVVQGSTGEQDSNLPVGVHTSGSKSSSKSSTALSGLGDRHKAPHPTSRPTTLSSVPSGNSSTAAVEALSNGNRSKDPTTTRLTTLSSVTSGNSSTTAAEGLANGIRSKDPTGVASTKKTSGPGAIHTSGTSLPSSSTAPVDGLASGNLRKGPTGDSAPNQSSGDIEMGDPVRNDVETGGVDVNTEATNTAQGKGHKQTADVVGEPDPTKKLRGKGIDATTKKTVTKESMAPKQTADDQQVGAELRTGADLDDVNKDDGPVAPKKVRGKGKGFGQANAKEKAAKTTKKKLADMTPEEKAARVEERKEKAKARKEEKANCVHAIPPQPGNLLAPMWTAKECEDARRAHKKMLIDSRNPQWDFGPELMDLVADMVLAFKKDVQTDDFYTKSPQFTPEAHMVDAIQEVFEGDFPGLIMKSPRLLQVDAGDPFWTEEAVNLSIIKKAHDSKDSVKAASWITLYGMMLRVDHYADYTEDTNTVKLFEGAFRKLHTLTVSSFNEFHRYVLPSEKPVDKSIPSFKQDTALQAGRFVINKIKSLKVGAATAAHHGNARTGNGLMLLQKRIWDTLLCVLMMQQSLFQQDLEHCIQTGTYPNQTMLVSQHMSANQRAQSLYKHGDVKDTKNAKAMKEWGEDRLAAFGSMAIFFLYGAAGWWQFLTDSHHYNQKDVWVLVHLAKGKSDWIYKNGHLIKRRPEDTPWYRIDSFVRWLLVKTNMHVRISDKVDWEAAPKFWAEHVTSHNIARLALQDVLSEVCMDSPLKSLNFNGEPAPDVELDEDVVASVDKCRAKLTAGWQGLIEGTTGIDLADGPAEGSGGSSGLDEDEEEEEEESFSSEEEVESAPAPRRKPRPSGKPLRGTILSSASSGFGSDDSRRKEGDEDDELSDPDEEDDDSATDIHRSDSDGGVEERERRRHEHPFINYTSKVERSR</sequence>
<feature type="region of interest" description="Disordered" evidence="1">
    <location>
        <begin position="280"/>
        <end position="299"/>
    </location>
</feature>
<evidence type="ECO:0000256" key="1">
    <source>
        <dbReference type="SAM" id="MobiDB-lite"/>
    </source>
</evidence>
<feature type="compositionally biased region" description="Polar residues" evidence="1">
    <location>
        <begin position="543"/>
        <end position="559"/>
    </location>
</feature>
<protein>
    <submittedName>
        <fullName evidence="2">Golgi to ER traffic-protein</fullName>
    </submittedName>
</protein>
<feature type="compositionally biased region" description="Polar residues" evidence="1">
    <location>
        <begin position="484"/>
        <end position="509"/>
    </location>
</feature>
<feature type="region of interest" description="Disordered" evidence="1">
    <location>
        <begin position="210"/>
        <end position="267"/>
    </location>
</feature>
<feature type="compositionally biased region" description="Basic and acidic residues" evidence="1">
    <location>
        <begin position="1385"/>
        <end position="1400"/>
    </location>
</feature>
<feature type="region of interest" description="Disordered" evidence="1">
    <location>
        <begin position="470"/>
        <end position="795"/>
    </location>
</feature>
<feature type="compositionally biased region" description="Low complexity" evidence="1">
    <location>
        <begin position="516"/>
        <end position="532"/>
    </location>
</feature>